<evidence type="ECO:0000313" key="3">
    <source>
        <dbReference type="EMBL" id="MBP1971078.1"/>
    </source>
</evidence>
<keyword evidence="2" id="KW-0732">Signal</keyword>
<dbReference type="PANTHER" id="PTHR42953:SF8">
    <property type="entry name" value="ZINT DOMAIN-CONTAINING PROTEIN"/>
    <property type="match status" value="1"/>
</dbReference>
<dbReference type="Proteomes" id="UP001519345">
    <property type="component" value="Unassembled WGS sequence"/>
</dbReference>
<feature type="region of interest" description="Disordered" evidence="1">
    <location>
        <begin position="130"/>
        <end position="179"/>
    </location>
</feature>
<dbReference type="Gene3D" id="3.40.50.1980">
    <property type="entry name" value="Nitrogenase molybdenum iron protein domain"/>
    <property type="match status" value="3"/>
</dbReference>
<dbReference type="PROSITE" id="PS51257">
    <property type="entry name" value="PROKAR_LIPOPROTEIN"/>
    <property type="match status" value="1"/>
</dbReference>
<evidence type="ECO:0000256" key="2">
    <source>
        <dbReference type="SAM" id="SignalP"/>
    </source>
</evidence>
<comment type="caution">
    <text evidence="3">The sequence shown here is derived from an EMBL/GenBank/DDBJ whole genome shotgun (WGS) entry which is preliminary data.</text>
</comment>
<accession>A0ABS4IJM6</accession>
<dbReference type="InterPro" id="IPR050492">
    <property type="entry name" value="Bact_metal-bind_prot9"/>
</dbReference>
<dbReference type="InterPro" id="IPR006127">
    <property type="entry name" value="ZnuA-like"/>
</dbReference>
<dbReference type="EMBL" id="JAGGKX010000020">
    <property type="protein sequence ID" value="MBP1971078.1"/>
    <property type="molecule type" value="Genomic_DNA"/>
</dbReference>
<name>A0ABS4IJM6_9BACI</name>
<dbReference type="PANTHER" id="PTHR42953">
    <property type="entry name" value="HIGH-AFFINITY ZINC UPTAKE SYSTEM PROTEIN ZNUA-RELATED"/>
    <property type="match status" value="1"/>
</dbReference>
<feature type="signal peptide" evidence="2">
    <location>
        <begin position="1"/>
        <end position="26"/>
    </location>
</feature>
<evidence type="ECO:0000256" key="1">
    <source>
        <dbReference type="SAM" id="MobiDB-lite"/>
    </source>
</evidence>
<protein>
    <submittedName>
        <fullName evidence="3">Zinc transport system substrate-binding protein</fullName>
    </submittedName>
</protein>
<dbReference type="RefSeq" id="WP_209464148.1">
    <property type="nucleotide sequence ID" value="NZ_CP110224.1"/>
</dbReference>
<dbReference type="Pfam" id="PF01297">
    <property type="entry name" value="ZnuA"/>
    <property type="match status" value="1"/>
</dbReference>
<keyword evidence="4" id="KW-1185">Reference proteome</keyword>
<sequence length="349" mass="39429">MKFFQIVFALLLVGLFAVGCSEENQASTSTDESDLTIYTTIYPLQYAIEQIGGGTVNVESVYPAGADAHTYEPTSKDMTAIAESDAFIYLGAGMEAFAETVGDALSSQDVSLMEIGEHEELFTAYEDEHVHEHEEEEVHTHESHDHESHDEEGNGGHEDEKQDEHAGHSHDGHNHGDHDPHFWFDPLRMIEAAEIIKDELIALNPSKEADYNENFESLRSNLIELDDQYTEILGEKENKQVLVSHAAFGYWEERYDIEQIAVNGLSTENEPSQKELIEIIDQVEENNLKYILFEQNSSNRVTKVIQEEVGLEPLTIHTLEVLSEEDITNNKDYLSLMNDNLEVLDQATK</sequence>
<feature type="chain" id="PRO_5046193898" evidence="2">
    <location>
        <begin position="27"/>
        <end position="349"/>
    </location>
</feature>
<gene>
    <name evidence="3" type="ORF">J2Z83_003215</name>
</gene>
<reference evidence="3 4" key="1">
    <citation type="submission" date="2021-03" db="EMBL/GenBank/DDBJ databases">
        <title>Genomic Encyclopedia of Type Strains, Phase IV (KMG-IV): sequencing the most valuable type-strain genomes for metagenomic binning, comparative biology and taxonomic classification.</title>
        <authorList>
            <person name="Goeker M."/>
        </authorList>
    </citation>
    <scope>NUCLEOTIDE SEQUENCE [LARGE SCALE GENOMIC DNA]</scope>
    <source>
        <strain evidence="3 4">DSM 25609</strain>
    </source>
</reference>
<evidence type="ECO:0000313" key="4">
    <source>
        <dbReference type="Proteomes" id="UP001519345"/>
    </source>
</evidence>
<organism evidence="3 4">
    <name type="scientific">Virgibacillus natechei</name>
    <dbReference type="NCBI Taxonomy" id="1216297"/>
    <lineage>
        <taxon>Bacteria</taxon>
        <taxon>Bacillati</taxon>
        <taxon>Bacillota</taxon>
        <taxon>Bacilli</taxon>
        <taxon>Bacillales</taxon>
        <taxon>Bacillaceae</taxon>
        <taxon>Virgibacillus</taxon>
    </lineage>
</organism>
<dbReference type="SUPFAM" id="SSF53807">
    <property type="entry name" value="Helical backbone' metal receptor"/>
    <property type="match status" value="1"/>
</dbReference>
<proteinExistence type="predicted"/>